<organism evidence="1 2">
    <name type="scientific">Paramecium octaurelia</name>
    <dbReference type="NCBI Taxonomy" id="43137"/>
    <lineage>
        <taxon>Eukaryota</taxon>
        <taxon>Sar</taxon>
        <taxon>Alveolata</taxon>
        <taxon>Ciliophora</taxon>
        <taxon>Intramacronucleata</taxon>
        <taxon>Oligohymenophorea</taxon>
        <taxon>Peniculida</taxon>
        <taxon>Parameciidae</taxon>
        <taxon>Paramecium</taxon>
    </lineage>
</organism>
<accession>A0A8S1YCL7</accession>
<sequence length="750" mass="89336">MENQFELENANCKSEKLNLLIYEKEGDDIQKMIAYWIQEHQQRNTNYSIFCGARELESLLCHFFQLICEQHQLYILTKLRVFLLYKQAVFNITQKLNQRVKNQNSILNIGWICVQENLMISCTVIVMQQTNEYIIQQIECHYVIQGIDRFYCGGEVRASSWLPKILPENIKLISSARLVNKAYEYYLSIGNPIIPMQMLNRLFQIIHLFVLQSCMFQNNCVQLNFSKSFTSSQQLWKNTYSQFWKCYQKQKFCTNDPIASSIFCVLSYVNKGISIDEMMASCSCTQEQLIKVYDFFKICFLEKNQVYSISIHTMRQAIQQIQFNKNLNEQFLQIIEHSPNSTRKLEELIQQQAKNKKFFKLKEIIINIEHFLILQNPYNNFELCQQWDMLEQNGYDLVMEYNKALENFQAIYQPSTEGLFFIMYKICIFLREFSNFEKYFSNWLLNRDRTPSYKNPLLRGQSIEFKEVGLDGDLSSLKMLSKQKPKQKPIDDYFPTLISIKNNRDSFINYYQFDPNILQEQIQTKQDFLREKLISISKGPNPYQYKRWLWVQFPWLALKQKNNFSKLMQFYGKDSTQYMSIQEEIYINPKAIRLVINAKSSKDKSIQKLPEIRHRYYSPNINKDEPVKRFNQALGKSIDRTPSPSTGRKILPESKKKVLYSQQLKNRLKELQKIKQNLYPQEAMNETYRLNDLTMTQGDELKKQMDNLQGVQNEMKRMQSVLKLCQFNQDQNEERVQQLFRHCKKSDSDE</sequence>
<dbReference type="EMBL" id="CAJJDP010000156">
    <property type="protein sequence ID" value="CAD8211499.1"/>
    <property type="molecule type" value="Genomic_DNA"/>
</dbReference>
<proteinExistence type="predicted"/>
<gene>
    <name evidence="1" type="ORF">POCTA_138.1.T1540103</name>
</gene>
<comment type="caution">
    <text evidence="1">The sequence shown here is derived from an EMBL/GenBank/DDBJ whole genome shotgun (WGS) entry which is preliminary data.</text>
</comment>
<keyword evidence="2" id="KW-1185">Reference proteome</keyword>
<name>A0A8S1YCL7_PAROT</name>
<dbReference type="Proteomes" id="UP000683925">
    <property type="component" value="Unassembled WGS sequence"/>
</dbReference>
<evidence type="ECO:0000313" key="1">
    <source>
        <dbReference type="EMBL" id="CAD8211499.1"/>
    </source>
</evidence>
<dbReference type="AlphaFoldDB" id="A0A8S1YCL7"/>
<reference evidence="1" key="1">
    <citation type="submission" date="2021-01" db="EMBL/GenBank/DDBJ databases">
        <authorList>
            <consortium name="Genoscope - CEA"/>
            <person name="William W."/>
        </authorList>
    </citation>
    <scope>NUCLEOTIDE SEQUENCE</scope>
</reference>
<protein>
    <submittedName>
        <fullName evidence="1">Uncharacterized protein</fullName>
    </submittedName>
</protein>
<dbReference type="OrthoDB" id="292926at2759"/>
<evidence type="ECO:0000313" key="2">
    <source>
        <dbReference type="Proteomes" id="UP000683925"/>
    </source>
</evidence>